<evidence type="ECO:0000256" key="1">
    <source>
        <dbReference type="SAM" id="SignalP"/>
    </source>
</evidence>
<name>A0ABS3D0U7_9ALTE</name>
<organism evidence="2 3">
    <name type="scientific">Bowmanella yangjiangensis</name>
    <dbReference type="NCBI Taxonomy" id="2811230"/>
    <lineage>
        <taxon>Bacteria</taxon>
        <taxon>Pseudomonadati</taxon>
        <taxon>Pseudomonadota</taxon>
        <taxon>Gammaproteobacteria</taxon>
        <taxon>Alteromonadales</taxon>
        <taxon>Alteromonadaceae</taxon>
        <taxon>Bowmanella</taxon>
    </lineage>
</organism>
<feature type="chain" id="PRO_5046897214" description="Lipoprotein" evidence="1">
    <location>
        <begin position="21"/>
        <end position="154"/>
    </location>
</feature>
<protein>
    <recommendedName>
        <fullName evidence="4">Lipoprotein</fullName>
    </recommendedName>
</protein>
<keyword evidence="3" id="KW-1185">Reference proteome</keyword>
<dbReference type="RefSeq" id="WP_206595941.1">
    <property type="nucleotide sequence ID" value="NZ_JAFKCS010000027.1"/>
</dbReference>
<comment type="caution">
    <text evidence="2">The sequence shown here is derived from an EMBL/GenBank/DDBJ whole genome shotgun (WGS) entry which is preliminary data.</text>
</comment>
<dbReference type="Pfam" id="PF20101">
    <property type="entry name" value="DUF6491"/>
    <property type="match status" value="1"/>
</dbReference>
<dbReference type="EMBL" id="JAFKCS010000027">
    <property type="protein sequence ID" value="MBN7821986.1"/>
    <property type="molecule type" value="Genomic_DNA"/>
</dbReference>
<evidence type="ECO:0000313" key="2">
    <source>
        <dbReference type="EMBL" id="MBN7821986.1"/>
    </source>
</evidence>
<evidence type="ECO:0000313" key="3">
    <source>
        <dbReference type="Proteomes" id="UP000663992"/>
    </source>
</evidence>
<gene>
    <name evidence="2" type="ORF">J0A65_19120</name>
</gene>
<proteinExistence type="predicted"/>
<sequence length="154" mass="17453">MKFKILMGCCVLVLSGCASTDSRSTNDINSETLYEDFIANQELKSIEKADPFILADYMILDKQHVALTARNRKYFLASLSNAPCADLEFSERIGLLQLEKEAVTAGDQIVRIGFEQQGCTIETLYKLNRVQYEELSNLNIKRRYNADINAPARF</sequence>
<feature type="signal peptide" evidence="1">
    <location>
        <begin position="1"/>
        <end position="20"/>
    </location>
</feature>
<dbReference type="Proteomes" id="UP000663992">
    <property type="component" value="Unassembled WGS sequence"/>
</dbReference>
<dbReference type="PROSITE" id="PS51257">
    <property type="entry name" value="PROKAR_LIPOPROTEIN"/>
    <property type="match status" value="1"/>
</dbReference>
<accession>A0ABS3D0U7</accession>
<dbReference type="InterPro" id="IPR045500">
    <property type="entry name" value="DUF6491"/>
</dbReference>
<reference evidence="2 3" key="1">
    <citation type="submission" date="2021-03" db="EMBL/GenBank/DDBJ databases">
        <title>novel species isolated from a fishpond in China.</title>
        <authorList>
            <person name="Lu H."/>
            <person name="Cai Z."/>
        </authorList>
    </citation>
    <scope>NUCLEOTIDE SEQUENCE [LARGE SCALE GENOMIC DNA]</scope>
    <source>
        <strain evidence="2 3">Y57</strain>
    </source>
</reference>
<evidence type="ECO:0008006" key="4">
    <source>
        <dbReference type="Google" id="ProtNLM"/>
    </source>
</evidence>
<keyword evidence="1" id="KW-0732">Signal</keyword>